<dbReference type="InterPro" id="IPR002110">
    <property type="entry name" value="Ankyrin_rpt"/>
</dbReference>
<dbReference type="PROSITE" id="PS50297">
    <property type="entry name" value="ANK_REP_REGION"/>
    <property type="match status" value="1"/>
</dbReference>
<reference evidence="2" key="1">
    <citation type="submission" date="2018-05" db="EMBL/GenBank/DDBJ databases">
        <authorList>
            <person name="Lanie J.A."/>
            <person name="Ng W.-L."/>
            <person name="Kazmierczak K.M."/>
            <person name="Andrzejewski T.M."/>
            <person name="Davidsen T.M."/>
            <person name="Wayne K.J."/>
            <person name="Tettelin H."/>
            <person name="Glass J.I."/>
            <person name="Rusch D."/>
            <person name="Podicherti R."/>
            <person name="Tsui H.-C.T."/>
            <person name="Winkler M.E."/>
        </authorList>
    </citation>
    <scope>NUCLEOTIDE SEQUENCE</scope>
</reference>
<dbReference type="Pfam" id="PF12796">
    <property type="entry name" value="Ank_2"/>
    <property type="match status" value="1"/>
</dbReference>
<evidence type="ECO:0000313" key="2">
    <source>
        <dbReference type="EMBL" id="SVE17505.1"/>
    </source>
</evidence>
<gene>
    <name evidence="2" type="ORF">METZ01_LOCUS470359</name>
</gene>
<dbReference type="SUPFAM" id="SSF48403">
    <property type="entry name" value="Ankyrin repeat"/>
    <property type="match status" value="1"/>
</dbReference>
<dbReference type="InterPro" id="IPR051616">
    <property type="entry name" value="Cul2-RING_E3_ligase_SR"/>
</dbReference>
<dbReference type="PANTHER" id="PTHR46224:SF64">
    <property type="entry name" value="IQ MOTIF AND ANKYRIN REPEAT DOMAIN-CONTAINING PROTEIN 1"/>
    <property type="match status" value="1"/>
</dbReference>
<name>A0A383BDK3_9ZZZZ</name>
<organism evidence="2">
    <name type="scientific">marine metagenome</name>
    <dbReference type="NCBI Taxonomy" id="408172"/>
    <lineage>
        <taxon>unclassified sequences</taxon>
        <taxon>metagenomes</taxon>
        <taxon>ecological metagenomes</taxon>
    </lineage>
</organism>
<dbReference type="AlphaFoldDB" id="A0A383BDK3"/>
<feature type="compositionally biased region" description="Low complexity" evidence="1">
    <location>
        <begin position="201"/>
        <end position="210"/>
    </location>
</feature>
<feature type="region of interest" description="Disordered" evidence="1">
    <location>
        <begin position="178"/>
        <end position="224"/>
    </location>
</feature>
<dbReference type="PRINTS" id="PR01415">
    <property type="entry name" value="ANKYRIN"/>
</dbReference>
<feature type="non-terminal residue" evidence="2">
    <location>
        <position position="1"/>
    </location>
</feature>
<dbReference type="InterPro" id="IPR036770">
    <property type="entry name" value="Ankyrin_rpt-contain_sf"/>
</dbReference>
<sequence>GLTPLLHAVRQGHREAAMLLINRGADINQASAGDHTSPLLMATINGQFDLALELIRRDANANIASDAGTTPLFAAIERRWGSKSSYSHPTAHQQQQATHYDVMRALLDKDADPNRRLNTHLWYSEYTFSVIGNQSAGLYYKGATPFWRAAHALDVHAMRMLKDHGADPHIASIKLPERRRRRPMPAAEAEVAAGDAKKTTTGDLVTPVTTKPKRDEDPSGIPPVAVGGPMISPIHVVSGAAYGQSWA</sequence>
<dbReference type="SMART" id="SM00248">
    <property type="entry name" value="ANK"/>
    <property type="match status" value="4"/>
</dbReference>
<dbReference type="Gene3D" id="1.25.40.20">
    <property type="entry name" value="Ankyrin repeat-containing domain"/>
    <property type="match status" value="2"/>
</dbReference>
<evidence type="ECO:0000256" key="1">
    <source>
        <dbReference type="SAM" id="MobiDB-lite"/>
    </source>
</evidence>
<dbReference type="EMBL" id="UINC01199197">
    <property type="protein sequence ID" value="SVE17505.1"/>
    <property type="molecule type" value="Genomic_DNA"/>
</dbReference>
<accession>A0A383BDK3</accession>
<proteinExistence type="predicted"/>
<dbReference type="PROSITE" id="PS50088">
    <property type="entry name" value="ANK_REPEAT"/>
    <property type="match status" value="2"/>
</dbReference>
<feature type="compositionally biased region" description="Low complexity" evidence="1">
    <location>
        <begin position="184"/>
        <end position="194"/>
    </location>
</feature>
<dbReference type="PANTHER" id="PTHR46224">
    <property type="entry name" value="ANKYRIN REPEAT FAMILY PROTEIN"/>
    <property type="match status" value="1"/>
</dbReference>
<protein>
    <submittedName>
        <fullName evidence="2">Uncharacterized protein</fullName>
    </submittedName>
</protein>
<feature type="non-terminal residue" evidence="2">
    <location>
        <position position="247"/>
    </location>
</feature>